<dbReference type="PANTHER" id="PTHR43003:SF5">
    <property type="entry name" value="DNA-3-METHYLADENINE GLYCOSYLASE"/>
    <property type="match status" value="1"/>
</dbReference>
<dbReference type="InterPro" id="IPR011257">
    <property type="entry name" value="DNA_glycosylase"/>
</dbReference>
<dbReference type="PANTHER" id="PTHR43003">
    <property type="entry name" value="DNA-3-METHYLADENINE GLYCOSYLASE"/>
    <property type="match status" value="1"/>
</dbReference>
<gene>
    <name evidence="6" type="ORF">KB13_457</name>
</gene>
<dbReference type="STRING" id="314607.KB13_457"/>
<evidence type="ECO:0000259" key="5">
    <source>
        <dbReference type="SMART" id="SM00478"/>
    </source>
</evidence>
<dbReference type="SUPFAM" id="SSF48150">
    <property type="entry name" value="DNA-glycosylase"/>
    <property type="match status" value="1"/>
</dbReference>
<protein>
    <recommendedName>
        <fullName evidence="2">DNA-3-methyladenine glycosylase II</fullName>
        <ecNumber evidence="2">3.2.2.21</ecNumber>
    </recommendedName>
</protein>
<evidence type="ECO:0000313" key="7">
    <source>
        <dbReference type="Proteomes" id="UP000004188"/>
    </source>
</evidence>
<feature type="domain" description="HhH-GPD" evidence="5">
    <location>
        <begin position="48"/>
        <end position="201"/>
    </location>
</feature>
<dbReference type="InterPro" id="IPR051912">
    <property type="entry name" value="Alkylbase_DNA_Glycosylase/TA"/>
</dbReference>
<comment type="catalytic activity">
    <reaction evidence="1">
        <text>Hydrolysis of alkylated DNA, releasing 3-methyladenine, 3-methylguanine, 7-methylguanine and 7-methyladenine.</text>
        <dbReference type="EC" id="3.2.2.21"/>
    </reaction>
</comment>
<organism evidence="6 7">
    <name type="scientific">beta proteobacterium KB13</name>
    <dbReference type="NCBI Taxonomy" id="314607"/>
    <lineage>
        <taxon>Bacteria</taxon>
        <taxon>Pseudomonadati</taxon>
        <taxon>Pseudomonadota</taxon>
        <taxon>Betaproteobacteria</taxon>
        <taxon>Nitrosomonadales</taxon>
        <taxon>OM43 clade</taxon>
    </lineage>
</organism>
<name>B6BWA6_9PROT</name>
<dbReference type="eggNOG" id="COG0122">
    <property type="taxonomic scope" value="Bacteria"/>
</dbReference>
<keyword evidence="6" id="KW-0326">Glycosidase</keyword>
<evidence type="ECO:0000256" key="4">
    <source>
        <dbReference type="ARBA" id="ARBA00023204"/>
    </source>
</evidence>
<dbReference type="Gene3D" id="1.10.340.30">
    <property type="entry name" value="Hypothetical protein, domain 2"/>
    <property type="match status" value="1"/>
</dbReference>
<sequence>MVMLYEEAEKFLCKQGEDWSTLIQEIGPCRLKVGDELLAHQSIIKSVFFQQLHPKAASTIYQRFLDLFNNVFPTEQDIIKNKDLLSSIGLSNQKAQTILSIADGYLKQFIPNEKKIMLLNGQEIIEQFTQIKGVGVWTVQMMLIFNQGQPDIMPSSDLAIRKKYSFFKQRDCLITPTQLIKETEYLSPYRTIAAWYLWQIK</sequence>
<dbReference type="Pfam" id="PF00730">
    <property type="entry name" value="HhH-GPD"/>
    <property type="match status" value="1"/>
</dbReference>
<dbReference type="GO" id="GO:0043916">
    <property type="term" value="F:DNA-7-methylguanine glycosylase activity"/>
    <property type="evidence" value="ECO:0007669"/>
    <property type="project" value="TreeGrafter"/>
</dbReference>
<evidence type="ECO:0000256" key="2">
    <source>
        <dbReference type="ARBA" id="ARBA00012000"/>
    </source>
</evidence>
<accession>B6BWA6</accession>
<dbReference type="EMBL" id="DS995299">
    <property type="protein sequence ID" value="EDZ64325.1"/>
    <property type="molecule type" value="Genomic_DNA"/>
</dbReference>
<dbReference type="Gene3D" id="1.10.1670.40">
    <property type="match status" value="1"/>
</dbReference>
<proteinExistence type="predicted"/>
<keyword evidence="7" id="KW-1185">Reference proteome</keyword>
<keyword evidence="4" id="KW-0234">DNA repair</keyword>
<dbReference type="SMART" id="SM00478">
    <property type="entry name" value="ENDO3c"/>
    <property type="match status" value="1"/>
</dbReference>
<dbReference type="GO" id="GO:0032993">
    <property type="term" value="C:protein-DNA complex"/>
    <property type="evidence" value="ECO:0007669"/>
    <property type="project" value="TreeGrafter"/>
</dbReference>
<dbReference type="AlphaFoldDB" id="B6BWA6"/>
<dbReference type="GO" id="GO:0006307">
    <property type="term" value="P:DNA alkylation repair"/>
    <property type="evidence" value="ECO:0007669"/>
    <property type="project" value="TreeGrafter"/>
</dbReference>
<dbReference type="CDD" id="cd00056">
    <property type="entry name" value="ENDO3c"/>
    <property type="match status" value="1"/>
</dbReference>
<keyword evidence="3" id="KW-0227">DNA damage</keyword>
<evidence type="ECO:0000256" key="1">
    <source>
        <dbReference type="ARBA" id="ARBA00000086"/>
    </source>
</evidence>
<dbReference type="EC" id="3.2.2.21" evidence="2"/>
<dbReference type="HOGENOM" id="CLU_000445_72_5_4"/>
<dbReference type="GO" id="GO:0006285">
    <property type="term" value="P:base-excision repair, AP site formation"/>
    <property type="evidence" value="ECO:0007669"/>
    <property type="project" value="TreeGrafter"/>
</dbReference>
<evidence type="ECO:0000313" key="6">
    <source>
        <dbReference type="EMBL" id="EDZ64325.1"/>
    </source>
</evidence>
<dbReference type="GO" id="GO:0032131">
    <property type="term" value="F:alkylated DNA binding"/>
    <property type="evidence" value="ECO:0007669"/>
    <property type="project" value="TreeGrafter"/>
</dbReference>
<evidence type="ECO:0000256" key="3">
    <source>
        <dbReference type="ARBA" id="ARBA00022763"/>
    </source>
</evidence>
<reference evidence="7" key="1">
    <citation type="journal article" date="2012" name="Stand. Genomic Sci.">
        <title>Genome sequence of strain HIMB624, a cultured representative from the OM43 clade of marine Betaproteobacteria.</title>
        <authorList>
            <person name="Huggett M.J."/>
            <person name="Hayakawa D.H."/>
            <person name="Rappe M.S."/>
        </authorList>
    </citation>
    <scope>NUCLEOTIDE SEQUENCE [LARGE SCALE GENOMIC DNA]</scope>
    <source>
        <strain evidence="7">KB13</strain>
    </source>
</reference>
<dbReference type="GO" id="GO:0008725">
    <property type="term" value="F:DNA-3-methyladenine glycosylase activity"/>
    <property type="evidence" value="ECO:0007669"/>
    <property type="project" value="TreeGrafter"/>
</dbReference>
<dbReference type="Proteomes" id="UP000004188">
    <property type="component" value="Unassembled WGS sequence"/>
</dbReference>
<dbReference type="InterPro" id="IPR003265">
    <property type="entry name" value="HhH-GPD_domain"/>
</dbReference>
<keyword evidence="6" id="KW-0378">Hydrolase</keyword>